<name>A0A0G0QS08_9BACT</name>
<evidence type="ECO:0000313" key="2">
    <source>
        <dbReference type="Proteomes" id="UP000033935"/>
    </source>
</evidence>
<gene>
    <name evidence="1" type="ORF">UT30_C0008G0049</name>
</gene>
<evidence type="ECO:0000313" key="1">
    <source>
        <dbReference type="EMBL" id="KKR04427.1"/>
    </source>
</evidence>
<dbReference type="Proteomes" id="UP000033935">
    <property type="component" value="Unassembled WGS sequence"/>
</dbReference>
<reference evidence="1 2" key="1">
    <citation type="journal article" date="2015" name="Nature">
        <title>rRNA introns, odd ribosomes, and small enigmatic genomes across a large radiation of phyla.</title>
        <authorList>
            <person name="Brown C.T."/>
            <person name="Hug L.A."/>
            <person name="Thomas B.C."/>
            <person name="Sharon I."/>
            <person name="Castelle C.J."/>
            <person name="Singh A."/>
            <person name="Wilkins M.J."/>
            <person name="Williams K.H."/>
            <person name="Banfield J.F."/>
        </authorList>
    </citation>
    <scope>NUCLEOTIDE SEQUENCE [LARGE SCALE GENOMIC DNA]</scope>
</reference>
<sequence length="94" mass="10857">MIKETFNKFAALMEGVNNDAVKDAFLNFQKSLEYCIEENTVMREVLRDKYKCKKLQLTGGRMIDPLPQDKDGDIVEFNHLGGLLRSYRRVKQAA</sequence>
<proteinExistence type="predicted"/>
<organism evidence="1 2">
    <name type="scientific">Candidatus Uhrbacteria bacterium GW2011_GWF2_39_13</name>
    <dbReference type="NCBI Taxonomy" id="1618995"/>
    <lineage>
        <taxon>Bacteria</taxon>
        <taxon>Candidatus Uhriibacteriota</taxon>
    </lineage>
</organism>
<dbReference type="AlphaFoldDB" id="A0A0G0QS08"/>
<comment type="caution">
    <text evidence="1">The sequence shown here is derived from an EMBL/GenBank/DDBJ whole genome shotgun (WGS) entry which is preliminary data.</text>
</comment>
<protein>
    <submittedName>
        <fullName evidence="1">Uncharacterized protein</fullName>
    </submittedName>
</protein>
<dbReference type="EMBL" id="LBWG01000008">
    <property type="protein sequence ID" value="KKR04427.1"/>
    <property type="molecule type" value="Genomic_DNA"/>
</dbReference>
<accession>A0A0G0QS08</accession>